<evidence type="ECO:0000259" key="6">
    <source>
        <dbReference type="PROSITE" id="PS51294"/>
    </source>
</evidence>
<dbReference type="Pfam" id="PF00249">
    <property type="entry name" value="Myb_DNA-binding"/>
    <property type="match status" value="1"/>
</dbReference>
<dbReference type="PROSITE" id="PS50090">
    <property type="entry name" value="MYB_LIKE"/>
    <property type="match status" value="1"/>
</dbReference>
<dbReference type="InterPro" id="IPR051575">
    <property type="entry name" value="Myb-like_DNA-bd"/>
</dbReference>
<dbReference type="InterPro" id="IPR001005">
    <property type="entry name" value="SANT/Myb"/>
</dbReference>
<evidence type="ECO:0000256" key="3">
    <source>
        <dbReference type="ARBA" id="ARBA00023163"/>
    </source>
</evidence>
<dbReference type="AlphaFoldDB" id="A0A7S1X5T0"/>
<feature type="domain" description="Myb-like" evidence="5">
    <location>
        <begin position="17"/>
        <end position="69"/>
    </location>
</feature>
<evidence type="ECO:0000256" key="2">
    <source>
        <dbReference type="ARBA" id="ARBA00023125"/>
    </source>
</evidence>
<dbReference type="PANTHER" id="PTHR46621:SF1">
    <property type="entry name" value="SNRNA-ACTIVATING PROTEIN COMPLEX SUBUNIT 4"/>
    <property type="match status" value="1"/>
</dbReference>
<dbReference type="InterPro" id="IPR009057">
    <property type="entry name" value="Homeodomain-like_sf"/>
</dbReference>
<feature type="domain" description="HTH myb-type" evidence="6">
    <location>
        <begin position="16"/>
        <end position="73"/>
    </location>
</feature>
<organism evidence="7">
    <name type="scientific">Tetraselmis chuii</name>
    <dbReference type="NCBI Taxonomy" id="63592"/>
    <lineage>
        <taxon>Eukaryota</taxon>
        <taxon>Viridiplantae</taxon>
        <taxon>Chlorophyta</taxon>
        <taxon>core chlorophytes</taxon>
        <taxon>Chlorodendrophyceae</taxon>
        <taxon>Chlorodendrales</taxon>
        <taxon>Chlorodendraceae</taxon>
        <taxon>Tetraselmis</taxon>
    </lineage>
</organism>
<keyword evidence="4" id="KW-0539">Nucleus</keyword>
<evidence type="ECO:0000259" key="5">
    <source>
        <dbReference type="PROSITE" id="PS50090"/>
    </source>
</evidence>
<evidence type="ECO:0000313" key="7">
    <source>
        <dbReference type="EMBL" id="CAD9211570.1"/>
    </source>
</evidence>
<dbReference type="Gene3D" id="1.10.10.60">
    <property type="entry name" value="Homeodomain-like"/>
    <property type="match status" value="1"/>
</dbReference>
<feature type="domain" description="HTH myb-type" evidence="6">
    <location>
        <begin position="1"/>
        <end position="15"/>
    </location>
</feature>
<name>A0A7S1X5T0_9CHLO</name>
<keyword evidence="2" id="KW-0238">DNA-binding</keyword>
<dbReference type="GO" id="GO:0019185">
    <property type="term" value="C:snRNA-activating protein complex"/>
    <property type="evidence" value="ECO:0007669"/>
    <property type="project" value="TreeGrafter"/>
</dbReference>
<dbReference type="SUPFAM" id="SSF46689">
    <property type="entry name" value="Homeodomain-like"/>
    <property type="match status" value="1"/>
</dbReference>
<dbReference type="InterPro" id="IPR017930">
    <property type="entry name" value="Myb_dom"/>
</dbReference>
<protein>
    <recommendedName>
        <fullName evidence="8">Myb-like domain-containing protein</fullName>
    </recommendedName>
</protein>
<proteinExistence type="predicted"/>
<evidence type="ECO:0000256" key="4">
    <source>
        <dbReference type="ARBA" id="ARBA00023242"/>
    </source>
</evidence>
<dbReference type="GO" id="GO:0042796">
    <property type="term" value="P:snRNA transcription by RNA polymerase III"/>
    <property type="evidence" value="ECO:0007669"/>
    <property type="project" value="TreeGrafter"/>
</dbReference>
<keyword evidence="3" id="KW-0804">Transcription</keyword>
<evidence type="ECO:0000256" key="1">
    <source>
        <dbReference type="ARBA" id="ARBA00023015"/>
    </source>
</evidence>
<dbReference type="GO" id="GO:0001006">
    <property type="term" value="F:RNA polymerase III type 3 promoter sequence-specific DNA binding"/>
    <property type="evidence" value="ECO:0007669"/>
    <property type="project" value="TreeGrafter"/>
</dbReference>
<dbReference type="SMART" id="SM00717">
    <property type="entry name" value="SANT"/>
    <property type="match status" value="1"/>
</dbReference>
<dbReference type="EMBL" id="HBGG01026746">
    <property type="protein sequence ID" value="CAD9211570.1"/>
    <property type="molecule type" value="Transcribed_RNA"/>
</dbReference>
<reference evidence="7" key="1">
    <citation type="submission" date="2021-01" db="EMBL/GenBank/DDBJ databases">
        <authorList>
            <person name="Corre E."/>
            <person name="Pelletier E."/>
            <person name="Niang G."/>
            <person name="Scheremetjew M."/>
            <person name="Finn R."/>
            <person name="Kale V."/>
            <person name="Holt S."/>
            <person name="Cochrane G."/>
            <person name="Meng A."/>
            <person name="Brown T."/>
            <person name="Cohen L."/>
        </authorList>
    </citation>
    <scope>NUCLEOTIDE SEQUENCE</scope>
    <source>
        <strain evidence="7">PLY429</strain>
    </source>
</reference>
<evidence type="ECO:0008006" key="8">
    <source>
        <dbReference type="Google" id="ProtNLM"/>
    </source>
</evidence>
<dbReference type="GO" id="GO:0042795">
    <property type="term" value="P:snRNA transcription by RNA polymerase II"/>
    <property type="evidence" value="ECO:0007669"/>
    <property type="project" value="TreeGrafter"/>
</dbReference>
<keyword evidence="1" id="KW-0805">Transcription regulation</keyword>
<dbReference type="CDD" id="cd00167">
    <property type="entry name" value="SANT"/>
    <property type="match status" value="1"/>
</dbReference>
<accession>A0A7S1X5T0</accession>
<sequence length="201" mass="22308">MQCRERWTRRLDPSLKRKKKWTTEEEAALVRVVQANTCSESGRIAWNKIGTEIPGRGANMCRLYWYKSKRMAAAREAHEAAHPRIRLQIALVGAAMTQTVRGLAAVPDGSDGPPPKLVGWHIPYVPGESEPSSSALPTQVQLQEQIERDLTIAARDQGLAHEGDGEGVERTVEEDFGLDVAERSGQLLSKRKLPFGDDEGR</sequence>
<gene>
    <name evidence="7" type="ORF">TCHU04912_LOCUS13809</name>
</gene>
<dbReference type="GO" id="GO:0000978">
    <property type="term" value="F:RNA polymerase II cis-regulatory region sequence-specific DNA binding"/>
    <property type="evidence" value="ECO:0007669"/>
    <property type="project" value="TreeGrafter"/>
</dbReference>
<dbReference type="PANTHER" id="PTHR46621">
    <property type="entry name" value="SNRNA-ACTIVATING PROTEIN COMPLEX SUBUNIT 4"/>
    <property type="match status" value="1"/>
</dbReference>
<dbReference type="PROSITE" id="PS51294">
    <property type="entry name" value="HTH_MYB"/>
    <property type="match status" value="2"/>
</dbReference>